<organism evidence="2 3">
    <name type="scientific">Thermoanaerobacter brockii subsp. finnii (strain ATCC 43586 / DSM 3389 / AKO-1)</name>
    <name type="common">Thermoanaerobacter finnii</name>
    <dbReference type="NCBI Taxonomy" id="509193"/>
    <lineage>
        <taxon>Bacteria</taxon>
        <taxon>Bacillati</taxon>
        <taxon>Bacillota</taxon>
        <taxon>Clostridia</taxon>
        <taxon>Thermoanaerobacterales</taxon>
        <taxon>Thermoanaerobacteraceae</taxon>
        <taxon>Thermoanaerobacter</taxon>
    </lineage>
</organism>
<evidence type="ECO:0000313" key="2">
    <source>
        <dbReference type="EMBL" id="ADV78729.1"/>
    </source>
</evidence>
<name>E8UTC0_THEBF</name>
<proteinExistence type="predicted"/>
<dbReference type="KEGG" id="tbo:Thebr_0097"/>
<sequence length="51" mass="5949">MLTNANLVKLKVLREWKGHRRVTKRSQKRAEGEQKSSKKVAKEMQKGVEEV</sequence>
<evidence type="ECO:0000256" key="1">
    <source>
        <dbReference type="SAM" id="MobiDB-lite"/>
    </source>
</evidence>
<reference evidence="2 3" key="1">
    <citation type="submission" date="2011-01" db="EMBL/GenBank/DDBJ databases">
        <title>Complete sequence of Thermoanaerobacter brockii finnii Ako-1.</title>
        <authorList>
            <consortium name="US DOE Joint Genome Institute"/>
            <person name="Lucas S."/>
            <person name="Copeland A."/>
            <person name="Lapidus A."/>
            <person name="Cheng J.-F."/>
            <person name="Goodwin L."/>
            <person name="Pitluck S."/>
            <person name="Chertkov O."/>
            <person name="Munk C."/>
            <person name="Detter J.C."/>
            <person name="Han C."/>
            <person name="Tapia R."/>
            <person name="Land M."/>
            <person name="Hauser L."/>
            <person name="Kyrpides N."/>
            <person name="Ivanova N."/>
            <person name="Mikhailova N."/>
            <person name="Pagani I."/>
            <person name="Hemme C.L."/>
            <person name="Woyke T."/>
        </authorList>
    </citation>
    <scope>NUCLEOTIDE SEQUENCE [LARGE SCALE GENOMIC DNA]</scope>
    <source>
        <strain evidence="3">ATCC 43586 / DSM 3389 / AKO-1</strain>
    </source>
</reference>
<keyword evidence="3" id="KW-1185">Reference proteome</keyword>
<dbReference type="AlphaFoldDB" id="E8UTC0"/>
<evidence type="ECO:0000313" key="3">
    <source>
        <dbReference type="Proteomes" id="UP000002062"/>
    </source>
</evidence>
<dbReference type="EMBL" id="CP002466">
    <property type="protein sequence ID" value="ADV78729.1"/>
    <property type="molecule type" value="Genomic_DNA"/>
</dbReference>
<accession>E8UTC0</accession>
<dbReference type="Proteomes" id="UP000002062">
    <property type="component" value="Chromosome"/>
</dbReference>
<feature type="region of interest" description="Disordered" evidence="1">
    <location>
        <begin position="18"/>
        <end position="51"/>
    </location>
</feature>
<dbReference type="RefSeq" id="WP_013570766.1">
    <property type="nucleotide sequence ID" value="NC_014964.1"/>
</dbReference>
<gene>
    <name evidence="2" type="ordered locus">Thebr_0097</name>
</gene>
<feature type="compositionally biased region" description="Basic residues" evidence="1">
    <location>
        <begin position="18"/>
        <end position="27"/>
    </location>
</feature>
<feature type="compositionally biased region" description="Basic and acidic residues" evidence="1">
    <location>
        <begin position="28"/>
        <end position="51"/>
    </location>
</feature>
<dbReference type="HOGENOM" id="CLU_3104881_0_0_9"/>
<protein>
    <submittedName>
        <fullName evidence="2">Uncharacterized protein</fullName>
    </submittedName>
</protein>